<evidence type="ECO:0000256" key="12">
    <source>
        <dbReference type="ARBA" id="ARBA00023012"/>
    </source>
</evidence>
<evidence type="ECO:0000256" key="6">
    <source>
        <dbReference type="ARBA" id="ARBA00022679"/>
    </source>
</evidence>
<evidence type="ECO:0000259" key="16">
    <source>
        <dbReference type="PROSITE" id="PS50885"/>
    </source>
</evidence>
<dbReference type="Gene3D" id="3.30.565.10">
    <property type="entry name" value="Histidine kinase-like ATPase, C-terminal domain"/>
    <property type="match status" value="1"/>
</dbReference>
<keyword evidence="8" id="KW-0547">Nucleotide-binding</keyword>
<evidence type="ECO:0000259" key="15">
    <source>
        <dbReference type="PROSITE" id="PS50109"/>
    </source>
</evidence>
<dbReference type="Pfam" id="PF02518">
    <property type="entry name" value="HATPase_c"/>
    <property type="match status" value="1"/>
</dbReference>
<dbReference type="RefSeq" id="WP_244725496.1">
    <property type="nucleotide sequence ID" value="NZ_JALIRP010000005.1"/>
</dbReference>
<dbReference type="PRINTS" id="PR00344">
    <property type="entry name" value="BCTRLSENSOR"/>
</dbReference>
<organism evidence="17 18">
    <name type="scientific">Paenibacillus mangrovi</name>
    <dbReference type="NCBI Taxonomy" id="2931978"/>
    <lineage>
        <taxon>Bacteria</taxon>
        <taxon>Bacillati</taxon>
        <taxon>Bacillota</taxon>
        <taxon>Bacilli</taxon>
        <taxon>Bacillales</taxon>
        <taxon>Paenibacillaceae</taxon>
        <taxon>Paenibacillus</taxon>
    </lineage>
</organism>
<dbReference type="SMART" id="SM00387">
    <property type="entry name" value="HATPase_c"/>
    <property type="match status" value="1"/>
</dbReference>
<dbReference type="EMBL" id="JALIRP010000005">
    <property type="protein sequence ID" value="MCJ8012671.1"/>
    <property type="molecule type" value="Genomic_DNA"/>
</dbReference>
<feature type="domain" description="HAMP" evidence="16">
    <location>
        <begin position="84"/>
        <end position="136"/>
    </location>
</feature>
<evidence type="ECO:0000256" key="9">
    <source>
        <dbReference type="ARBA" id="ARBA00022777"/>
    </source>
</evidence>
<evidence type="ECO:0000256" key="8">
    <source>
        <dbReference type="ARBA" id="ARBA00022741"/>
    </source>
</evidence>
<keyword evidence="9 17" id="KW-0418">Kinase</keyword>
<dbReference type="CDD" id="cd06225">
    <property type="entry name" value="HAMP"/>
    <property type="match status" value="1"/>
</dbReference>
<dbReference type="GO" id="GO:0000155">
    <property type="term" value="F:phosphorelay sensor kinase activity"/>
    <property type="evidence" value="ECO:0007669"/>
    <property type="project" value="InterPro"/>
</dbReference>
<dbReference type="AlphaFoldDB" id="A0A9X1WQ86"/>
<dbReference type="InterPro" id="IPR003661">
    <property type="entry name" value="HisK_dim/P_dom"/>
</dbReference>
<keyword evidence="5" id="KW-0597">Phosphoprotein</keyword>
<dbReference type="GO" id="GO:0005524">
    <property type="term" value="F:ATP binding"/>
    <property type="evidence" value="ECO:0007669"/>
    <property type="project" value="UniProtKB-KW"/>
</dbReference>
<dbReference type="PROSITE" id="PS50885">
    <property type="entry name" value="HAMP"/>
    <property type="match status" value="1"/>
</dbReference>
<evidence type="ECO:0000256" key="11">
    <source>
        <dbReference type="ARBA" id="ARBA00022989"/>
    </source>
</evidence>
<keyword evidence="10" id="KW-0067">ATP-binding</keyword>
<evidence type="ECO:0000313" key="18">
    <source>
        <dbReference type="Proteomes" id="UP001139347"/>
    </source>
</evidence>
<feature type="domain" description="Histidine kinase" evidence="15">
    <location>
        <begin position="151"/>
        <end position="369"/>
    </location>
</feature>
<dbReference type="EC" id="2.7.13.3" evidence="3"/>
<evidence type="ECO:0000256" key="1">
    <source>
        <dbReference type="ARBA" id="ARBA00000085"/>
    </source>
</evidence>
<dbReference type="Pfam" id="PF00672">
    <property type="entry name" value="HAMP"/>
    <property type="match status" value="1"/>
</dbReference>
<evidence type="ECO:0000256" key="10">
    <source>
        <dbReference type="ARBA" id="ARBA00022840"/>
    </source>
</evidence>
<name>A0A9X1WQ86_9BACL</name>
<dbReference type="InterPro" id="IPR036890">
    <property type="entry name" value="HATPase_C_sf"/>
</dbReference>
<dbReference type="SUPFAM" id="SSF55874">
    <property type="entry name" value="ATPase domain of HSP90 chaperone/DNA topoisomerase II/histidine kinase"/>
    <property type="match status" value="1"/>
</dbReference>
<dbReference type="InterPro" id="IPR003660">
    <property type="entry name" value="HAMP_dom"/>
</dbReference>
<dbReference type="Gene3D" id="1.10.287.130">
    <property type="match status" value="1"/>
</dbReference>
<keyword evidence="4" id="KW-1003">Cell membrane</keyword>
<evidence type="ECO:0000256" key="2">
    <source>
        <dbReference type="ARBA" id="ARBA00004651"/>
    </source>
</evidence>
<dbReference type="CDD" id="cd00082">
    <property type="entry name" value="HisKA"/>
    <property type="match status" value="1"/>
</dbReference>
<feature type="transmembrane region" description="Helical" evidence="14">
    <location>
        <begin position="12"/>
        <end position="32"/>
    </location>
</feature>
<feature type="transmembrane region" description="Helical" evidence="14">
    <location>
        <begin position="57"/>
        <end position="82"/>
    </location>
</feature>
<comment type="caution">
    <text evidence="17">The sequence shown here is derived from an EMBL/GenBank/DDBJ whole genome shotgun (WGS) entry which is preliminary data.</text>
</comment>
<evidence type="ECO:0000256" key="7">
    <source>
        <dbReference type="ARBA" id="ARBA00022692"/>
    </source>
</evidence>
<dbReference type="InterPro" id="IPR036097">
    <property type="entry name" value="HisK_dim/P_sf"/>
</dbReference>
<dbReference type="InterPro" id="IPR050398">
    <property type="entry name" value="HssS/ArlS-like"/>
</dbReference>
<evidence type="ECO:0000313" key="17">
    <source>
        <dbReference type="EMBL" id="MCJ8012671.1"/>
    </source>
</evidence>
<dbReference type="InterPro" id="IPR003594">
    <property type="entry name" value="HATPase_dom"/>
</dbReference>
<evidence type="ECO:0000256" key="3">
    <source>
        <dbReference type="ARBA" id="ARBA00012438"/>
    </source>
</evidence>
<dbReference type="InterPro" id="IPR004358">
    <property type="entry name" value="Sig_transdc_His_kin-like_C"/>
</dbReference>
<dbReference type="SUPFAM" id="SSF158472">
    <property type="entry name" value="HAMP domain-like"/>
    <property type="match status" value="1"/>
</dbReference>
<keyword evidence="6" id="KW-0808">Transferase</keyword>
<dbReference type="Gene3D" id="6.10.340.10">
    <property type="match status" value="1"/>
</dbReference>
<keyword evidence="12" id="KW-0902">Two-component regulatory system</keyword>
<keyword evidence="18" id="KW-1185">Reference proteome</keyword>
<sequence length="376" mass="42617">MHAKYISTIRWKFIWAFILSILSGAGLLTAGYKLVNSTVYLSPERNPSPFTMMLKWVINHIGSGPVLFAAGIVSFLIFFFLFTRKIISYLEEITSGIQQITKLGESHRIEVRTTDELGVLAENINIMSERLQHSLIEERAAVQAKNELITGVSHDLRTPLTSILGFLEYVEQDRCRDEMELRYYVDIAYQKTLVLRKLIDDLFEYTRVNSGGLPLVLEPLDLKAFIGQLVDEAVPELNMAGMTYTMNDYTDEALWIQAAPYELVRAYENLIANAIRYGKAGKKLEISFERQDDEAVVRISNFGEVIAESDLPHIFERFYRAERSRSQHTGGSGLGLAIAKGIIDRHHGIITAQSDMYRTDFITCFPLSKEPLSKTG</sequence>
<dbReference type="CDD" id="cd00075">
    <property type="entry name" value="HATPase"/>
    <property type="match status" value="1"/>
</dbReference>
<comment type="catalytic activity">
    <reaction evidence="1">
        <text>ATP + protein L-histidine = ADP + protein N-phospho-L-histidine.</text>
        <dbReference type="EC" id="2.7.13.3"/>
    </reaction>
</comment>
<keyword evidence="7 14" id="KW-0812">Transmembrane</keyword>
<gene>
    <name evidence="17" type="ORF">MUG84_13115</name>
</gene>
<comment type="subcellular location">
    <subcellularLocation>
        <location evidence="2">Cell membrane</location>
        <topology evidence="2">Multi-pass membrane protein</topology>
    </subcellularLocation>
</comment>
<accession>A0A9X1WQ86</accession>
<dbReference type="PROSITE" id="PS50109">
    <property type="entry name" value="HIS_KIN"/>
    <property type="match status" value="1"/>
</dbReference>
<evidence type="ECO:0000256" key="5">
    <source>
        <dbReference type="ARBA" id="ARBA00022553"/>
    </source>
</evidence>
<dbReference type="SMART" id="SM00388">
    <property type="entry name" value="HisKA"/>
    <property type="match status" value="1"/>
</dbReference>
<keyword evidence="13 14" id="KW-0472">Membrane</keyword>
<dbReference type="Proteomes" id="UP001139347">
    <property type="component" value="Unassembled WGS sequence"/>
</dbReference>
<evidence type="ECO:0000256" key="14">
    <source>
        <dbReference type="SAM" id="Phobius"/>
    </source>
</evidence>
<dbReference type="Pfam" id="PF00512">
    <property type="entry name" value="HisKA"/>
    <property type="match status" value="1"/>
</dbReference>
<protein>
    <recommendedName>
        <fullName evidence="3">histidine kinase</fullName>
        <ecNumber evidence="3">2.7.13.3</ecNumber>
    </recommendedName>
</protein>
<evidence type="ECO:0000256" key="4">
    <source>
        <dbReference type="ARBA" id="ARBA00022475"/>
    </source>
</evidence>
<dbReference type="PANTHER" id="PTHR45528">
    <property type="entry name" value="SENSOR HISTIDINE KINASE CPXA"/>
    <property type="match status" value="1"/>
</dbReference>
<dbReference type="PANTHER" id="PTHR45528:SF1">
    <property type="entry name" value="SENSOR HISTIDINE KINASE CPXA"/>
    <property type="match status" value="1"/>
</dbReference>
<reference evidence="17" key="1">
    <citation type="submission" date="2022-04" db="EMBL/GenBank/DDBJ databases">
        <title>Paenibacillus mangrovi sp. nov., a novel endophytic bacterium isolated from bark of Kandelia candel.</title>
        <authorList>
            <person name="Tuo L."/>
        </authorList>
    </citation>
    <scope>NUCLEOTIDE SEQUENCE</scope>
    <source>
        <strain evidence="17">KQZ6P-2</strain>
    </source>
</reference>
<dbReference type="InterPro" id="IPR005467">
    <property type="entry name" value="His_kinase_dom"/>
</dbReference>
<proteinExistence type="predicted"/>
<dbReference type="SUPFAM" id="SSF47384">
    <property type="entry name" value="Homodimeric domain of signal transducing histidine kinase"/>
    <property type="match status" value="1"/>
</dbReference>
<dbReference type="GO" id="GO:0005886">
    <property type="term" value="C:plasma membrane"/>
    <property type="evidence" value="ECO:0007669"/>
    <property type="project" value="UniProtKB-SubCell"/>
</dbReference>
<evidence type="ECO:0000256" key="13">
    <source>
        <dbReference type="ARBA" id="ARBA00023136"/>
    </source>
</evidence>
<keyword evidence="11 14" id="KW-1133">Transmembrane helix</keyword>
<dbReference type="SMART" id="SM00304">
    <property type="entry name" value="HAMP"/>
    <property type="match status" value="1"/>
</dbReference>